<dbReference type="InterPro" id="IPR014044">
    <property type="entry name" value="CAP_dom"/>
</dbReference>
<dbReference type="Proteomes" id="UP000199651">
    <property type="component" value="Unassembled WGS sequence"/>
</dbReference>
<keyword evidence="3" id="KW-1185">Reference proteome</keyword>
<dbReference type="EMBL" id="FNJB01000025">
    <property type="protein sequence ID" value="SDP92038.1"/>
    <property type="molecule type" value="Genomic_DNA"/>
</dbReference>
<protein>
    <submittedName>
        <fullName evidence="2">Cysteine-rich secretory protein family protein</fullName>
    </submittedName>
</protein>
<dbReference type="InterPro" id="IPR035940">
    <property type="entry name" value="CAP_sf"/>
</dbReference>
<evidence type="ECO:0000313" key="2">
    <source>
        <dbReference type="EMBL" id="SDP92038.1"/>
    </source>
</evidence>
<dbReference type="Gene3D" id="3.40.33.10">
    <property type="entry name" value="CAP"/>
    <property type="match status" value="1"/>
</dbReference>
<organism evidence="2 3">
    <name type="scientific">Actinokineospora alba</name>
    <dbReference type="NCBI Taxonomy" id="504798"/>
    <lineage>
        <taxon>Bacteria</taxon>
        <taxon>Bacillati</taxon>
        <taxon>Actinomycetota</taxon>
        <taxon>Actinomycetes</taxon>
        <taxon>Pseudonocardiales</taxon>
        <taxon>Pseudonocardiaceae</taxon>
        <taxon>Actinokineospora</taxon>
    </lineage>
</organism>
<feature type="domain" description="SCP" evidence="1">
    <location>
        <begin position="8"/>
        <end position="63"/>
    </location>
</feature>
<accession>A0A1H0WN41</accession>
<dbReference type="AlphaFoldDB" id="A0A1H0WN41"/>
<dbReference type="Pfam" id="PF00188">
    <property type="entry name" value="CAP"/>
    <property type="match status" value="1"/>
</dbReference>
<name>A0A1H0WN41_9PSEU</name>
<dbReference type="PANTHER" id="PTHR31157">
    <property type="entry name" value="SCP DOMAIN-CONTAINING PROTEIN"/>
    <property type="match status" value="1"/>
</dbReference>
<dbReference type="PANTHER" id="PTHR31157:SF1">
    <property type="entry name" value="SCP DOMAIN-CONTAINING PROTEIN"/>
    <property type="match status" value="1"/>
</dbReference>
<dbReference type="SUPFAM" id="SSF55797">
    <property type="entry name" value="PR-1-like"/>
    <property type="match status" value="1"/>
</dbReference>
<proteinExistence type="predicted"/>
<sequence length="65" mass="7430">MMAEGFPDPAGENVAFGQETPHRVMEAWLRSRPHRANILNPEFRVIGVGLLHNADGHWWTQNFGY</sequence>
<evidence type="ECO:0000259" key="1">
    <source>
        <dbReference type="Pfam" id="PF00188"/>
    </source>
</evidence>
<dbReference type="CDD" id="cd05379">
    <property type="entry name" value="CAP_bacterial"/>
    <property type="match status" value="1"/>
</dbReference>
<reference evidence="3" key="1">
    <citation type="submission" date="2016-10" db="EMBL/GenBank/DDBJ databases">
        <authorList>
            <person name="Varghese N."/>
            <person name="Submissions S."/>
        </authorList>
    </citation>
    <scope>NUCLEOTIDE SEQUENCE [LARGE SCALE GENOMIC DNA]</scope>
    <source>
        <strain evidence="3">IBRC-M 10655</strain>
    </source>
</reference>
<evidence type="ECO:0000313" key="3">
    <source>
        <dbReference type="Proteomes" id="UP000199651"/>
    </source>
</evidence>
<dbReference type="STRING" id="504798.SAMN05421871_11921"/>
<gene>
    <name evidence="2" type="ORF">SAMN05192558_12521</name>
</gene>